<protein>
    <submittedName>
        <fullName evidence="1">Uncharacterized protein</fullName>
    </submittedName>
</protein>
<dbReference type="AlphaFoldDB" id="A0AAE1ETZ3"/>
<reference evidence="1" key="1">
    <citation type="submission" date="2023-10" db="EMBL/GenBank/DDBJ databases">
        <title>Genome assemblies of two species of porcelain crab, Petrolisthes cinctipes and Petrolisthes manimaculis (Anomura: Porcellanidae).</title>
        <authorList>
            <person name="Angst P."/>
        </authorList>
    </citation>
    <scope>NUCLEOTIDE SEQUENCE</scope>
    <source>
        <strain evidence="1">PB745_01</strain>
        <tissue evidence="1">Gill</tissue>
    </source>
</reference>
<keyword evidence="2" id="KW-1185">Reference proteome</keyword>
<dbReference type="Proteomes" id="UP001286313">
    <property type="component" value="Unassembled WGS sequence"/>
</dbReference>
<comment type="caution">
    <text evidence="1">The sequence shown here is derived from an EMBL/GenBank/DDBJ whole genome shotgun (WGS) entry which is preliminary data.</text>
</comment>
<evidence type="ECO:0000313" key="1">
    <source>
        <dbReference type="EMBL" id="KAK3861302.1"/>
    </source>
</evidence>
<dbReference type="EMBL" id="JAWQEG010004512">
    <property type="protein sequence ID" value="KAK3861302.1"/>
    <property type="molecule type" value="Genomic_DNA"/>
</dbReference>
<proteinExistence type="predicted"/>
<sequence>MLVVVKRSEEDKHGRRVVEIEETVWTRSAWELERRRSGGDCFLIGWKENTNGNRTATVTSPLGGREDGQQALMEQVSSSKQHQRSLSEQIGYSAIHCSPTVPDTYRYNTHLR</sequence>
<evidence type="ECO:0000313" key="2">
    <source>
        <dbReference type="Proteomes" id="UP001286313"/>
    </source>
</evidence>
<gene>
    <name evidence="1" type="ORF">Pcinc_032704</name>
</gene>
<accession>A0AAE1ETZ3</accession>
<organism evidence="1 2">
    <name type="scientific">Petrolisthes cinctipes</name>
    <name type="common">Flat porcelain crab</name>
    <dbReference type="NCBI Taxonomy" id="88211"/>
    <lineage>
        <taxon>Eukaryota</taxon>
        <taxon>Metazoa</taxon>
        <taxon>Ecdysozoa</taxon>
        <taxon>Arthropoda</taxon>
        <taxon>Crustacea</taxon>
        <taxon>Multicrustacea</taxon>
        <taxon>Malacostraca</taxon>
        <taxon>Eumalacostraca</taxon>
        <taxon>Eucarida</taxon>
        <taxon>Decapoda</taxon>
        <taxon>Pleocyemata</taxon>
        <taxon>Anomura</taxon>
        <taxon>Galatheoidea</taxon>
        <taxon>Porcellanidae</taxon>
        <taxon>Petrolisthes</taxon>
    </lineage>
</organism>
<name>A0AAE1ETZ3_PETCI</name>